<dbReference type="InterPro" id="IPR029016">
    <property type="entry name" value="GAF-like_dom_sf"/>
</dbReference>
<dbReference type="EMBL" id="JAHLFE010000174">
    <property type="protein sequence ID" value="MBU3844877.1"/>
    <property type="molecule type" value="Genomic_DNA"/>
</dbReference>
<accession>A0A948THF4</accession>
<dbReference type="Gene3D" id="3.30.450.40">
    <property type="match status" value="1"/>
</dbReference>
<evidence type="ECO:0000259" key="14">
    <source>
        <dbReference type="SMART" id="SM00065"/>
    </source>
</evidence>
<sequence length="764" mass="84843">MDGKLFLRALSQITQEVASEHDLTKAMALLVQNIRKTTDADCCSLYLFDEFRKRYRLVASDGLLQQAVGKVTLRADEGLVSVVGSTGELLNLADALSHPNFKYLPEVGEDEYLSFLGVPVLNKGDLLGVLVVQSKVKQMFGEQEESFLVTLAAQLGSLIARSKEENSVEEDVLQRIKGLASTGDIAIAPALVWQPEVSLEDVRIQHGDDPLMQVELFNQVLFQLQIEMDRATLKMQEGDKGQAVFGYISSYGSLLDDASIQDEITRTIEDGKYLATSAVRIVIERLLAEAKKQGQNDRVIDLKDFGQVLVSRLIHACNQEFDFSEPVILVMENMPSSMVAELPADKIAGFVTTSQDTSAHATVLARDLGIPSVLGVNLNVNDIDGHTIIVDGHNCEVILDPPESVVDEFKQLVNQNREQRDLFARESMKPVDCLDGQHIVIGLNAGLNQNNESNLIGETDCIGLYRSEIAFMLCQTFPSEQQQFDWYSHLLESFAPKPVCIRTLDIGSDKGLSYLPNKEANPALGWRGVRVTLDMPNIMYTQLRALLRAHQKYGNLELMIPMVSRLEEVVAVKKAIIEVANELRGKTAQEVTLPRFGVMIEVPACAYMMDELSREVDFFSIGSNDLTQYLLAVDRSNPKVSRFFDHFHPCVVRCLHELARKAEANGKRINVCGEIAGDPLGALMLLSLGYTSLSMNYSYIARIKYILRRVSFAQLREVGKQALTLTESSQIKALYDNYANAQGLGRIIALSNQESASEINAKHF</sequence>
<dbReference type="InterPro" id="IPR023151">
    <property type="entry name" value="PEP_util_CS"/>
</dbReference>
<dbReference type="PROSITE" id="PS00742">
    <property type="entry name" value="PEP_ENZYMES_2"/>
    <property type="match status" value="1"/>
</dbReference>
<keyword evidence="7" id="KW-0963">Cytoplasm</keyword>
<dbReference type="Gene3D" id="3.20.20.60">
    <property type="entry name" value="Phosphoenolpyruvate-binding domains"/>
    <property type="match status" value="1"/>
</dbReference>
<dbReference type="Pfam" id="PF00391">
    <property type="entry name" value="PEP-utilizers"/>
    <property type="match status" value="1"/>
</dbReference>
<proteinExistence type="inferred from homology"/>
<comment type="subcellular location">
    <subcellularLocation>
        <location evidence="3">Cytoplasm</location>
    </subcellularLocation>
</comment>
<comment type="cofactor">
    <cofactor evidence="2">
        <name>Mg(2+)</name>
        <dbReference type="ChEBI" id="CHEBI:18420"/>
    </cofactor>
</comment>
<evidence type="ECO:0000256" key="10">
    <source>
        <dbReference type="ARBA" id="ARBA00022683"/>
    </source>
</evidence>
<gene>
    <name evidence="15" type="primary">ptsP</name>
    <name evidence="15" type="ORF">H9847_08470</name>
</gene>
<dbReference type="InterPro" id="IPR036618">
    <property type="entry name" value="PtsI_HPr-bd_sf"/>
</dbReference>
<evidence type="ECO:0000313" key="16">
    <source>
        <dbReference type="Proteomes" id="UP000733611"/>
    </source>
</evidence>
<dbReference type="GO" id="GO:0005737">
    <property type="term" value="C:cytoplasm"/>
    <property type="evidence" value="ECO:0007669"/>
    <property type="project" value="UniProtKB-SubCell"/>
</dbReference>
<dbReference type="GO" id="GO:0046872">
    <property type="term" value="F:metal ion binding"/>
    <property type="evidence" value="ECO:0007669"/>
    <property type="project" value="UniProtKB-KW"/>
</dbReference>
<protein>
    <recommendedName>
        <fullName evidence="5">phosphoenolpyruvate--protein phosphotransferase</fullName>
        <ecNumber evidence="5">2.7.3.9</ecNumber>
    </recommendedName>
</protein>
<dbReference type="SUPFAM" id="SSF55781">
    <property type="entry name" value="GAF domain-like"/>
    <property type="match status" value="1"/>
</dbReference>
<evidence type="ECO:0000256" key="4">
    <source>
        <dbReference type="ARBA" id="ARBA00007837"/>
    </source>
</evidence>
<dbReference type="EC" id="2.7.3.9" evidence="5"/>
<dbReference type="Pfam" id="PF05524">
    <property type="entry name" value="PEP-utilisers_N"/>
    <property type="match status" value="1"/>
</dbReference>
<keyword evidence="10" id="KW-0598">Phosphotransferase system</keyword>
<name>A0A948THF4_9GAMM</name>
<dbReference type="PANTHER" id="PTHR46244:SF1">
    <property type="entry name" value="PHOSPHOENOLPYRUVATE-DEPENDENT PHOSPHOTRANSFERASE SYSTEM"/>
    <property type="match status" value="1"/>
</dbReference>
<evidence type="ECO:0000256" key="13">
    <source>
        <dbReference type="ARBA" id="ARBA00022842"/>
    </source>
</evidence>
<evidence type="ECO:0000256" key="2">
    <source>
        <dbReference type="ARBA" id="ARBA00001946"/>
    </source>
</evidence>
<dbReference type="PRINTS" id="PR01736">
    <property type="entry name" value="PHPHTRNFRASE"/>
</dbReference>
<keyword evidence="8" id="KW-0762">Sugar transport</keyword>
<dbReference type="InterPro" id="IPR015813">
    <property type="entry name" value="Pyrv/PenolPyrv_kinase-like_dom"/>
</dbReference>
<dbReference type="InterPro" id="IPR036637">
    <property type="entry name" value="Phosphohistidine_dom_sf"/>
</dbReference>
<dbReference type="InterPro" id="IPR008731">
    <property type="entry name" value="PTS_EIN"/>
</dbReference>
<evidence type="ECO:0000313" key="15">
    <source>
        <dbReference type="EMBL" id="MBU3844877.1"/>
    </source>
</evidence>
<dbReference type="NCBIfam" id="NF008283">
    <property type="entry name" value="PRK11061.1"/>
    <property type="match status" value="1"/>
</dbReference>
<dbReference type="Gene3D" id="1.10.274.10">
    <property type="entry name" value="PtsI, HPr-binding domain"/>
    <property type="match status" value="1"/>
</dbReference>
<dbReference type="InterPro" id="IPR008279">
    <property type="entry name" value="PEP-util_enz_mobile_dom"/>
</dbReference>
<dbReference type="SUPFAM" id="SSF52009">
    <property type="entry name" value="Phosphohistidine domain"/>
    <property type="match status" value="1"/>
</dbReference>
<comment type="caution">
    <text evidence="15">The sequence shown here is derived from an EMBL/GenBank/DDBJ whole genome shotgun (WGS) entry which is preliminary data.</text>
</comment>
<evidence type="ECO:0000256" key="8">
    <source>
        <dbReference type="ARBA" id="ARBA00022597"/>
    </source>
</evidence>
<evidence type="ECO:0000256" key="1">
    <source>
        <dbReference type="ARBA" id="ARBA00000683"/>
    </source>
</evidence>
<feature type="domain" description="GAF" evidence="14">
    <location>
        <begin position="22"/>
        <end position="169"/>
    </location>
</feature>
<dbReference type="Proteomes" id="UP000733611">
    <property type="component" value="Unassembled WGS sequence"/>
</dbReference>
<dbReference type="GO" id="GO:0009401">
    <property type="term" value="P:phosphoenolpyruvate-dependent sugar phosphotransferase system"/>
    <property type="evidence" value="ECO:0007669"/>
    <property type="project" value="UniProtKB-KW"/>
</dbReference>
<evidence type="ECO:0000256" key="9">
    <source>
        <dbReference type="ARBA" id="ARBA00022679"/>
    </source>
</evidence>
<evidence type="ECO:0000256" key="11">
    <source>
        <dbReference type="ARBA" id="ARBA00022723"/>
    </source>
</evidence>
<dbReference type="AlphaFoldDB" id="A0A948THF4"/>
<dbReference type="SUPFAM" id="SSF51621">
    <property type="entry name" value="Phosphoenolpyruvate/pyruvate domain"/>
    <property type="match status" value="1"/>
</dbReference>
<dbReference type="InterPro" id="IPR040442">
    <property type="entry name" value="Pyrv_kinase-like_dom_sf"/>
</dbReference>
<comment type="catalytic activity">
    <reaction evidence="1">
        <text>L-histidyl-[protein] + phosphoenolpyruvate = N(pros)-phospho-L-histidyl-[protein] + pyruvate</text>
        <dbReference type="Rhea" id="RHEA:23880"/>
        <dbReference type="Rhea" id="RHEA-COMP:9745"/>
        <dbReference type="Rhea" id="RHEA-COMP:9746"/>
        <dbReference type="ChEBI" id="CHEBI:15361"/>
        <dbReference type="ChEBI" id="CHEBI:29979"/>
        <dbReference type="ChEBI" id="CHEBI:58702"/>
        <dbReference type="ChEBI" id="CHEBI:64837"/>
        <dbReference type="EC" id="2.7.3.9"/>
    </reaction>
</comment>
<keyword evidence="12" id="KW-0418">Kinase</keyword>
<evidence type="ECO:0000256" key="3">
    <source>
        <dbReference type="ARBA" id="ARBA00004496"/>
    </source>
</evidence>
<keyword evidence="13" id="KW-0460">Magnesium</keyword>
<dbReference type="PANTHER" id="PTHR46244">
    <property type="entry name" value="PHOSPHOENOLPYRUVATE-PROTEIN PHOSPHOTRANSFERASE"/>
    <property type="match status" value="1"/>
</dbReference>
<evidence type="ECO:0000256" key="7">
    <source>
        <dbReference type="ARBA" id="ARBA00022490"/>
    </source>
</evidence>
<dbReference type="GO" id="GO:0016301">
    <property type="term" value="F:kinase activity"/>
    <property type="evidence" value="ECO:0007669"/>
    <property type="project" value="UniProtKB-KW"/>
</dbReference>
<reference evidence="15" key="1">
    <citation type="journal article" date="2021" name="PeerJ">
        <title>Extensive microbial diversity within the chicken gut microbiome revealed by metagenomics and culture.</title>
        <authorList>
            <person name="Gilroy R."/>
            <person name="Ravi A."/>
            <person name="Getino M."/>
            <person name="Pursley I."/>
            <person name="Horton D.L."/>
            <person name="Alikhan N.F."/>
            <person name="Baker D."/>
            <person name="Gharbi K."/>
            <person name="Hall N."/>
            <person name="Watson M."/>
            <person name="Adriaenssens E.M."/>
            <person name="Foster-Nyarko E."/>
            <person name="Jarju S."/>
            <person name="Secka A."/>
            <person name="Antonio M."/>
            <person name="Oren A."/>
            <person name="Chaudhuri R.R."/>
            <person name="La Ragione R."/>
            <person name="Hildebrand F."/>
            <person name="Pallen M.J."/>
        </authorList>
    </citation>
    <scope>NUCLEOTIDE SEQUENCE</scope>
    <source>
        <strain evidence="15">378</strain>
    </source>
</reference>
<dbReference type="GO" id="GO:0008965">
    <property type="term" value="F:phosphoenolpyruvate-protein phosphotransferase activity"/>
    <property type="evidence" value="ECO:0007669"/>
    <property type="project" value="UniProtKB-EC"/>
</dbReference>
<dbReference type="Pfam" id="PF01590">
    <property type="entry name" value="GAF"/>
    <property type="match status" value="1"/>
</dbReference>
<keyword evidence="6" id="KW-0813">Transport</keyword>
<dbReference type="SMART" id="SM00065">
    <property type="entry name" value="GAF"/>
    <property type="match status" value="1"/>
</dbReference>
<keyword evidence="11" id="KW-0479">Metal-binding</keyword>
<dbReference type="SUPFAM" id="SSF47831">
    <property type="entry name" value="Enzyme I of the PEP:sugar phosphotransferase system HPr-binding (sub)domain"/>
    <property type="match status" value="1"/>
</dbReference>
<dbReference type="InterPro" id="IPR050499">
    <property type="entry name" value="PEP-utilizing_PTS_enzyme"/>
</dbReference>
<keyword evidence="9 15" id="KW-0808">Transferase</keyword>
<evidence type="ECO:0000256" key="6">
    <source>
        <dbReference type="ARBA" id="ARBA00022448"/>
    </source>
</evidence>
<dbReference type="InterPro" id="IPR003018">
    <property type="entry name" value="GAF"/>
</dbReference>
<organism evidence="15 16">
    <name type="scientific">Candidatus Anaerobiospirillum pullicola</name>
    <dbReference type="NCBI Taxonomy" id="2838451"/>
    <lineage>
        <taxon>Bacteria</taxon>
        <taxon>Pseudomonadati</taxon>
        <taxon>Pseudomonadota</taxon>
        <taxon>Gammaproteobacteria</taxon>
        <taxon>Aeromonadales</taxon>
        <taxon>Succinivibrionaceae</taxon>
        <taxon>Anaerobiospirillum</taxon>
    </lineage>
</organism>
<comment type="similarity">
    <text evidence="4">Belongs to the PEP-utilizing enzyme family.</text>
</comment>
<evidence type="ECO:0000256" key="5">
    <source>
        <dbReference type="ARBA" id="ARBA00012232"/>
    </source>
</evidence>
<dbReference type="Pfam" id="PF02896">
    <property type="entry name" value="PEP-utilizers_C"/>
    <property type="match status" value="1"/>
</dbReference>
<dbReference type="InterPro" id="IPR000121">
    <property type="entry name" value="PEP_util_C"/>
</dbReference>
<evidence type="ECO:0000256" key="12">
    <source>
        <dbReference type="ARBA" id="ARBA00022777"/>
    </source>
</evidence>
<reference evidence="15" key="2">
    <citation type="submission" date="2021-04" db="EMBL/GenBank/DDBJ databases">
        <authorList>
            <person name="Gilroy R."/>
        </authorList>
    </citation>
    <scope>NUCLEOTIDE SEQUENCE</scope>
    <source>
        <strain evidence="15">378</strain>
    </source>
</reference>
<dbReference type="InterPro" id="IPR006318">
    <property type="entry name" value="PTS_EI-like"/>
</dbReference>
<dbReference type="NCBIfam" id="TIGR01417">
    <property type="entry name" value="PTS_I_fam"/>
    <property type="match status" value="1"/>
</dbReference>
<dbReference type="Gene3D" id="3.50.30.10">
    <property type="entry name" value="Phosphohistidine domain"/>
    <property type="match status" value="1"/>
</dbReference>